<dbReference type="Pfam" id="PF13215">
    <property type="entry name" value="DUF4023"/>
    <property type="match status" value="1"/>
</dbReference>
<evidence type="ECO:0000313" key="5">
    <source>
        <dbReference type="Proteomes" id="UP000075288"/>
    </source>
</evidence>
<reference evidence="4" key="2">
    <citation type="submission" date="2023-06" db="EMBL/GenBank/DDBJ databases">
        <title>Probiogenomic evaluation and L lactic producing Weizmannia coaggulans BKMTCR2-2 from tree bark.</title>
        <authorList>
            <person name="Mahittikon J."/>
            <person name="Tanasupawat S."/>
        </authorList>
    </citation>
    <scope>NUCLEOTIDE SEQUENCE</scope>
    <source>
        <strain evidence="4">BKMTCR2-2</strain>
    </source>
</reference>
<accession>A0A150K8G2</accession>
<dbReference type="EMBL" id="JASUZX010000001">
    <property type="protein sequence ID" value="MDL5040711.1"/>
    <property type="molecule type" value="Genomic_DNA"/>
</dbReference>
<dbReference type="PATRIC" id="fig|1398.25.peg.260"/>
<feature type="compositionally biased region" description="Basic and acidic residues" evidence="1">
    <location>
        <begin position="13"/>
        <end position="22"/>
    </location>
</feature>
<dbReference type="InterPro" id="IPR025097">
    <property type="entry name" value="DUF4023"/>
</dbReference>
<dbReference type="GeneID" id="29811877"/>
<dbReference type="RefSeq" id="WP_029141592.1">
    <property type="nucleotide sequence ID" value="NZ_CABJCT010000003.1"/>
</dbReference>
<name>A0A150K8G2_HEYCO</name>
<feature type="region of interest" description="Disordered" evidence="1">
    <location>
        <begin position="1"/>
        <end position="39"/>
    </location>
</feature>
<dbReference type="EMBL" id="LQYI01000085">
    <property type="protein sequence ID" value="KYC65889.1"/>
    <property type="molecule type" value="Genomic_DNA"/>
</dbReference>
<protein>
    <submittedName>
        <fullName evidence="4">DUF4023 family protein</fullName>
    </submittedName>
</protein>
<sequence>MDNTNEYVQKLNEQQKKQEQNKKRQGNGSPSEKLPTNRH</sequence>
<evidence type="ECO:0000256" key="1">
    <source>
        <dbReference type="SAM" id="MobiDB-lite"/>
    </source>
</evidence>
<organism evidence="3 6">
    <name type="scientific">Heyndrickxia coagulans</name>
    <name type="common">Weizmannia coagulans</name>
    <dbReference type="NCBI Taxonomy" id="1398"/>
    <lineage>
        <taxon>Bacteria</taxon>
        <taxon>Bacillati</taxon>
        <taxon>Bacillota</taxon>
        <taxon>Bacilli</taxon>
        <taxon>Bacillales</taxon>
        <taxon>Bacillaceae</taxon>
        <taxon>Heyndrickxia</taxon>
    </lineage>
</organism>
<evidence type="ECO:0000313" key="3">
    <source>
        <dbReference type="EMBL" id="KYC65889.1"/>
    </source>
</evidence>
<dbReference type="Proteomes" id="UP001223084">
    <property type="component" value="Unassembled WGS sequence"/>
</dbReference>
<evidence type="ECO:0000313" key="6">
    <source>
        <dbReference type="Proteomes" id="UP000075304"/>
    </source>
</evidence>
<comment type="caution">
    <text evidence="3">The sequence shown here is derived from an EMBL/GenBank/DDBJ whole genome shotgun (WGS) entry which is preliminary data.</text>
</comment>
<evidence type="ECO:0000313" key="2">
    <source>
        <dbReference type="EMBL" id="KYC60676.1"/>
    </source>
</evidence>
<proteinExistence type="predicted"/>
<dbReference type="AlphaFoldDB" id="A0A150K8G2"/>
<evidence type="ECO:0000313" key="4">
    <source>
        <dbReference type="EMBL" id="MDL5040711.1"/>
    </source>
</evidence>
<dbReference type="EMBL" id="LQYG01000087">
    <property type="protein sequence ID" value="KYC60676.1"/>
    <property type="molecule type" value="Genomic_DNA"/>
</dbReference>
<gene>
    <name evidence="2" type="ORF">B4098_3223</name>
    <name evidence="3" type="ORF">B4099_3519</name>
    <name evidence="4" type="ORF">QN341_06385</name>
</gene>
<dbReference type="Proteomes" id="UP000075288">
    <property type="component" value="Unassembled WGS sequence"/>
</dbReference>
<reference evidence="5 6" key="1">
    <citation type="submission" date="2016-01" db="EMBL/GenBank/DDBJ databases">
        <title>Genome Sequences of Twelve Sporeforming Bacillus Species Isolated from Foods.</title>
        <authorList>
            <person name="Berendsen E.M."/>
            <person name="Wells-Bennik M.H."/>
            <person name="Krawcyk A.O."/>
            <person name="De Jong A."/>
            <person name="Holsappel S."/>
            <person name="Eijlander R.T."/>
            <person name="Kuipers O.P."/>
        </authorList>
    </citation>
    <scope>NUCLEOTIDE SEQUENCE [LARGE SCALE GENOMIC DNA]</scope>
    <source>
        <strain evidence="2 5">B4098</strain>
        <strain evidence="3 6">B4099</strain>
    </source>
</reference>
<dbReference type="Proteomes" id="UP000075304">
    <property type="component" value="Unassembled WGS sequence"/>
</dbReference>